<dbReference type="InParanoid" id="E4UXE6"/>
<sequence>MDAFTEKAVRNLPSEGHELRSPGRRVSKIYSLNGKTILCRNLGFKPESHTIIGDRRFMFGGRGWGNDSLKNRRLIRYPRIHHLSVSSHILYRSIVCIWRDQSQMSLAYSVPRYGDRDCIAFVQNAARVGMLAMHNVVCKARLDFF</sequence>
<dbReference type="Proteomes" id="UP000002669">
    <property type="component" value="Unassembled WGS sequence"/>
</dbReference>
<dbReference type="HOGENOM" id="CLU_1786423_0_0_1"/>
<dbReference type="GeneID" id="10027574"/>
<keyword evidence="2" id="KW-1185">Reference proteome</keyword>
<protein>
    <submittedName>
        <fullName evidence="1">Uncharacterized protein</fullName>
    </submittedName>
</protein>
<evidence type="ECO:0000313" key="2">
    <source>
        <dbReference type="Proteomes" id="UP000002669"/>
    </source>
</evidence>
<evidence type="ECO:0000313" key="1">
    <source>
        <dbReference type="EMBL" id="EFR01894.1"/>
    </source>
</evidence>
<dbReference type="AlphaFoldDB" id="E4UXE6"/>
<organism evidence="2">
    <name type="scientific">Arthroderma gypseum (strain ATCC MYA-4604 / CBS 118893)</name>
    <name type="common">Microsporum gypseum</name>
    <dbReference type="NCBI Taxonomy" id="535722"/>
    <lineage>
        <taxon>Eukaryota</taxon>
        <taxon>Fungi</taxon>
        <taxon>Dikarya</taxon>
        <taxon>Ascomycota</taxon>
        <taxon>Pezizomycotina</taxon>
        <taxon>Eurotiomycetes</taxon>
        <taxon>Eurotiomycetidae</taxon>
        <taxon>Onygenales</taxon>
        <taxon>Arthrodermataceae</taxon>
        <taxon>Nannizzia</taxon>
    </lineage>
</organism>
<dbReference type="EMBL" id="DS989825">
    <property type="protein sequence ID" value="EFR01894.1"/>
    <property type="molecule type" value="Genomic_DNA"/>
</dbReference>
<proteinExistence type="predicted"/>
<reference evidence="2" key="1">
    <citation type="journal article" date="2012" name="MBio">
        <title>Comparative genome analysis of Trichophyton rubrum and related dermatophytes reveals candidate genes involved in infection.</title>
        <authorList>
            <person name="Martinez D.A."/>
            <person name="Oliver B.G."/>
            <person name="Graeser Y."/>
            <person name="Goldberg J.M."/>
            <person name="Li W."/>
            <person name="Martinez-Rossi N.M."/>
            <person name="Monod M."/>
            <person name="Shelest E."/>
            <person name="Barton R.C."/>
            <person name="Birch E."/>
            <person name="Brakhage A.A."/>
            <person name="Chen Z."/>
            <person name="Gurr S.J."/>
            <person name="Heiman D."/>
            <person name="Heitman J."/>
            <person name="Kosti I."/>
            <person name="Rossi A."/>
            <person name="Saif S."/>
            <person name="Samalova M."/>
            <person name="Saunders C.W."/>
            <person name="Shea T."/>
            <person name="Summerbell R.C."/>
            <person name="Xu J."/>
            <person name="Young S."/>
            <person name="Zeng Q."/>
            <person name="Birren B.W."/>
            <person name="Cuomo C.A."/>
            <person name="White T.C."/>
        </authorList>
    </citation>
    <scope>NUCLEOTIDE SEQUENCE [LARGE SCALE GENOMIC DNA]</scope>
    <source>
        <strain evidence="2">ATCC MYA-4604 / CBS 118893</strain>
    </source>
</reference>
<dbReference type="RefSeq" id="XP_003172305.1">
    <property type="nucleotide sequence ID" value="XM_003172257.1"/>
</dbReference>
<gene>
    <name evidence="1" type="ORF">MGYG_04894</name>
</gene>
<accession>E4UXE6</accession>
<name>E4UXE6_ARTGP</name>
<dbReference type="VEuPathDB" id="FungiDB:MGYG_04894"/>